<dbReference type="PANTHER" id="PTHR47691:SF3">
    <property type="entry name" value="HTH-TYPE TRANSCRIPTIONAL REGULATOR RV0890C-RELATED"/>
    <property type="match status" value="1"/>
</dbReference>
<dbReference type="GO" id="GO:0006355">
    <property type="term" value="P:regulation of DNA-templated transcription"/>
    <property type="evidence" value="ECO:0007669"/>
    <property type="project" value="InterPro"/>
</dbReference>
<organism evidence="5 6">
    <name type="scientific">Natronosporangium hydrolyticum</name>
    <dbReference type="NCBI Taxonomy" id="2811111"/>
    <lineage>
        <taxon>Bacteria</taxon>
        <taxon>Bacillati</taxon>
        <taxon>Actinomycetota</taxon>
        <taxon>Actinomycetes</taxon>
        <taxon>Micromonosporales</taxon>
        <taxon>Micromonosporaceae</taxon>
        <taxon>Natronosporangium</taxon>
    </lineage>
</organism>
<dbReference type="InterPro" id="IPR011990">
    <property type="entry name" value="TPR-like_helical_dom_sf"/>
</dbReference>
<evidence type="ECO:0000313" key="5">
    <source>
        <dbReference type="EMBL" id="QSB13667.1"/>
    </source>
</evidence>
<gene>
    <name evidence="5" type="ORF">JQS43_19115</name>
</gene>
<protein>
    <submittedName>
        <fullName evidence="5">AAA family ATPase</fullName>
    </submittedName>
</protein>
<dbReference type="InterPro" id="IPR016032">
    <property type="entry name" value="Sig_transdc_resp-reg_C-effctor"/>
</dbReference>
<feature type="DNA-binding region" description="OmpR/PhoB-type" evidence="3">
    <location>
        <begin position="1"/>
        <end position="90"/>
    </location>
</feature>
<dbReference type="GO" id="GO:0003677">
    <property type="term" value="F:DNA binding"/>
    <property type="evidence" value="ECO:0007669"/>
    <property type="project" value="UniProtKB-UniRule"/>
</dbReference>
<evidence type="ECO:0000313" key="6">
    <source>
        <dbReference type="Proteomes" id="UP000662857"/>
    </source>
</evidence>
<dbReference type="SUPFAM" id="SSF48452">
    <property type="entry name" value="TPR-like"/>
    <property type="match status" value="1"/>
</dbReference>
<sequence length="1081" mass="116748">MEIALLGPLQIRSATGDLIEVGGRRVRLLVALLAWEAGQPVSHTTLVDRIWPDQPPDRTANALQALVSRARRQLPADAVVSRNGGYQLAVEPTAVDLHQFHRLVEQGRAALPHHPDHAAATLDAALTLWRGPEVLPGLAQTGPLARLVTQLTEVRHAIVEEWADAQLRVGPADPVVPRLAALLAAEPGRERAVGLQMRALSHAGRTGDALELFQRTRTVLAEQLGVDPSPPLTELHRRLLRGAPEPQPATTTTGAQLDGALRADLTSFVGRDQDLTRLAQLLQTRRLCTLTGPGGAGKTRLARAAARDTAHQFPDGVTLVELAPYADPADLPAVVFAALRVRDEGPTALRRTARADSTEPDSTQRLVQALASRRCLLLLDNCEHLVDAVAKLAQHLLSRCPELRILATSREALQVTGEATWPVDPLALPAEQTPAGQALTYPALRLFADRAAAAHPGLRVDETNARTAVRICRALDGMPLAIELAAARLRTMSLSQLASRLDDRFRVLTGGDRTALPRHRTLRAMVDWSWELLDSDEQKLLRRLAGFSGTISQAAAEAVGAGSGLPTAAILDLLTALADKSLLVPTHSDDDQLRFRMLETIRAYGQEKLTEAGEEELVRRAHTDHFLTMAETAEPLLRTGAQVEWLRRLHADADNLHTALRRAITDGDTYTAVRLVAALGWFWALSGRRVEGVALARQALALPGETPDQVRAQAYTVAACTGVEHVYEDTVEEWFRRAAELAARTDNDHPMVRMVGPLYELFTAPSWQPRSWRDRPPLPEQRITHLFDDPDPWVRGTSRIMHLMAALHTGGDPADFAEHTAAAIDAFRLVGDGWGEATARSGSAEIAAIRGDLDTAINENRRALAIIDTLGVHEDRIHFQTRLAELRWLQGDRAAAHATLAESRQQVDYHRLRAARVVVGRAIADLARLDHDLPAATAALAWATGPDDDSYLGTEPAITLSVAHAHLAVAEHDPDTARAYLATAAALLSQGSCAGTVAARVALGHADLALTEGDHTRAAELLGVSEAIRGYRDQSQADAARIEAAAGAGLGEQLLAQARARGNANPDWLGGLTPSEITLAV</sequence>
<evidence type="ECO:0000256" key="2">
    <source>
        <dbReference type="ARBA" id="ARBA00023125"/>
    </source>
</evidence>
<dbReference type="InterPro" id="IPR058852">
    <property type="entry name" value="HTH_77"/>
</dbReference>
<dbReference type="Pfam" id="PF00486">
    <property type="entry name" value="Trans_reg_C"/>
    <property type="match status" value="1"/>
</dbReference>
<dbReference type="GO" id="GO:0016887">
    <property type="term" value="F:ATP hydrolysis activity"/>
    <property type="evidence" value="ECO:0007669"/>
    <property type="project" value="InterPro"/>
</dbReference>
<keyword evidence="2 3" id="KW-0238">DNA-binding</keyword>
<evidence type="ECO:0000259" key="4">
    <source>
        <dbReference type="PROSITE" id="PS51755"/>
    </source>
</evidence>
<dbReference type="Pfam" id="PF03704">
    <property type="entry name" value="BTAD"/>
    <property type="match status" value="1"/>
</dbReference>
<dbReference type="Pfam" id="PF25872">
    <property type="entry name" value="HTH_77"/>
    <property type="match status" value="1"/>
</dbReference>
<dbReference type="Gene3D" id="3.40.50.300">
    <property type="entry name" value="P-loop containing nucleotide triphosphate hydrolases"/>
    <property type="match status" value="1"/>
</dbReference>
<proteinExistence type="inferred from homology"/>
<accession>A0A895Y7H5</accession>
<dbReference type="PRINTS" id="PR00364">
    <property type="entry name" value="DISEASERSIST"/>
</dbReference>
<dbReference type="PROSITE" id="PS51755">
    <property type="entry name" value="OMPR_PHOB"/>
    <property type="match status" value="1"/>
</dbReference>
<dbReference type="GO" id="GO:0000160">
    <property type="term" value="P:phosphorelay signal transduction system"/>
    <property type="evidence" value="ECO:0007669"/>
    <property type="project" value="InterPro"/>
</dbReference>
<dbReference type="InterPro" id="IPR005158">
    <property type="entry name" value="BTAD"/>
</dbReference>
<dbReference type="Proteomes" id="UP000662857">
    <property type="component" value="Chromosome"/>
</dbReference>
<dbReference type="EMBL" id="CP070499">
    <property type="protein sequence ID" value="QSB13667.1"/>
    <property type="molecule type" value="Genomic_DNA"/>
</dbReference>
<dbReference type="SMART" id="SM01043">
    <property type="entry name" value="BTAD"/>
    <property type="match status" value="1"/>
</dbReference>
<dbReference type="SUPFAM" id="SSF52540">
    <property type="entry name" value="P-loop containing nucleoside triphosphate hydrolases"/>
    <property type="match status" value="1"/>
</dbReference>
<feature type="domain" description="OmpR/PhoB-type" evidence="4">
    <location>
        <begin position="1"/>
        <end position="90"/>
    </location>
</feature>
<dbReference type="SUPFAM" id="SSF46894">
    <property type="entry name" value="C-terminal effector domain of the bipartite response regulators"/>
    <property type="match status" value="1"/>
</dbReference>
<dbReference type="AlphaFoldDB" id="A0A895Y7H5"/>
<dbReference type="Gene3D" id="1.10.10.10">
    <property type="entry name" value="Winged helix-like DNA-binding domain superfamily/Winged helix DNA-binding domain"/>
    <property type="match status" value="1"/>
</dbReference>
<dbReference type="PANTHER" id="PTHR47691">
    <property type="entry name" value="REGULATOR-RELATED"/>
    <property type="match status" value="1"/>
</dbReference>
<dbReference type="Gene3D" id="1.25.40.10">
    <property type="entry name" value="Tetratricopeptide repeat domain"/>
    <property type="match status" value="1"/>
</dbReference>
<reference evidence="5" key="1">
    <citation type="submission" date="2021-02" db="EMBL/GenBank/DDBJ databases">
        <title>Natrosporangium hydrolyticum gen. nov., sp. nov, a haloalkaliphilic actinobacterium from a soda solonchak soil.</title>
        <authorList>
            <person name="Sorokin D.Y."/>
            <person name="Khijniak T.V."/>
            <person name="Zakharycheva A.P."/>
            <person name="Boueva O.V."/>
            <person name="Ariskina E.V."/>
            <person name="Hahnke R.L."/>
            <person name="Bunk B."/>
            <person name="Sproer C."/>
            <person name="Schumann P."/>
            <person name="Evtushenko L.I."/>
            <person name="Kublanov I.V."/>
        </authorList>
    </citation>
    <scope>NUCLEOTIDE SEQUENCE</scope>
    <source>
        <strain evidence="5">DSM 106523</strain>
    </source>
</reference>
<dbReference type="InterPro" id="IPR001867">
    <property type="entry name" value="OmpR/PhoB-type_DNA-bd"/>
</dbReference>
<dbReference type="InterPro" id="IPR036388">
    <property type="entry name" value="WH-like_DNA-bd_sf"/>
</dbReference>
<dbReference type="Pfam" id="PF13401">
    <property type="entry name" value="AAA_22"/>
    <property type="match status" value="1"/>
</dbReference>
<dbReference type="InterPro" id="IPR027417">
    <property type="entry name" value="P-loop_NTPase"/>
</dbReference>
<dbReference type="KEGG" id="nhy:JQS43_19115"/>
<dbReference type="SMART" id="SM00862">
    <property type="entry name" value="Trans_reg_C"/>
    <property type="match status" value="1"/>
</dbReference>
<dbReference type="CDD" id="cd15831">
    <property type="entry name" value="BTAD"/>
    <property type="match status" value="1"/>
</dbReference>
<evidence type="ECO:0000256" key="1">
    <source>
        <dbReference type="ARBA" id="ARBA00005820"/>
    </source>
</evidence>
<comment type="similarity">
    <text evidence="1">Belongs to the AfsR/DnrI/RedD regulatory family.</text>
</comment>
<evidence type="ECO:0000256" key="3">
    <source>
        <dbReference type="PROSITE-ProRule" id="PRU01091"/>
    </source>
</evidence>
<dbReference type="InterPro" id="IPR049945">
    <property type="entry name" value="AAA_22"/>
</dbReference>
<dbReference type="RefSeq" id="WP_239675766.1">
    <property type="nucleotide sequence ID" value="NZ_CP070499.1"/>
</dbReference>
<keyword evidence="6" id="KW-1185">Reference proteome</keyword>
<name>A0A895Y7H5_9ACTN</name>